<feature type="repeat" description="TPR" evidence="3">
    <location>
        <begin position="41"/>
        <end position="74"/>
    </location>
</feature>
<organism evidence="6 7">
    <name type="scientific">Candidatus Ornithomonoglobus merdipullorum</name>
    <dbReference type="NCBI Taxonomy" id="2840895"/>
    <lineage>
        <taxon>Bacteria</taxon>
        <taxon>Bacillati</taxon>
        <taxon>Bacillota</taxon>
        <taxon>Clostridia</taxon>
        <taxon>Candidatus Ornithomonoglobus</taxon>
    </lineage>
</organism>
<dbReference type="PANTHER" id="PTHR11242:SF0">
    <property type="entry name" value="TPR_REGION DOMAIN-CONTAINING PROTEIN"/>
    <property type="match status" value="1"/>
</dbReference>
<comment type="caution">
    <text evidence="6">The sequence shown here is derived from an EMBL/GenBank/DDBJ whole genome shotgun (WGS) entry which is preliminary data.</text>
</comment>
<dbReference type="PANTHER" id="PTHR11242">
    <property type="entry name" value="ARYL HYDROCARBON RECEPTOR INTERACTING PROTEIN RELATED"/>
    <property type="match status" value="1"/>
</dbReference>
<keyword evidence="5" id="KW-0812">Transmembrane</keyword>
<reference evidence="6" key="2">
    <citation type="journal article" date="2021" name="PeerJ">
        <title>Extensive microbial diversity within the chicken gut microbiome revealed by metagenomics and culture.</title>
        <authorList>
            <person name="Gilroy R."/>
            <person name="Ravi A."/>
            <person name="Getino M."/>
            <person name="Pursley I."/>
            <person name="Horton D.L."/>
            <person name="Alikhan N.F."/>
            <person name="Baker D."/>
            <person name="Gharbi K."/>
            <person name="Hall N."/>
            <person name="Watson M."/>
            <person name="Adriaenssens E.M."/>
            <person name="Foster-Nyarko E."/>
            <person name="Jarju S."/>
            <person name="Secka A."/>
            <person name="Antonio M."/>
            <person name="Oren A."/>
            <person name="Chaudhuri R.R."/>
            <person name="La Ragione R."/>
            <person name="Hildebrand F."/>
            <person name="Pallen M.J."/>
        </authorList>
    </citation>
    <scope>NUCLEOTIDE SEQUENCE</scope>
    <source>
        <strain evidence="6">USAMLcec3-3695</strain>
    </source>
</reference>
<accession>A0A9D1SG22</accession>
<evidence type="ECO:0000256" key="3">
    <source>
        <dbReference type="PROSITE-ProRule" id="PRU00339"/>
    </source>
</evidence>
<dbReference type="SMART" id="SM00028">
    <property type="entry name" value="TPR"/>
    <property type="match status" value="3"/>
</dbReference>
<proteinExistence type="predicted"/>
<keyword evidence="5" id="KW-0472">Membrane</keyword>
<dbReference type="Pfam" id="PF14559">
    <property type="entry name" value="TPR_19"/>
    <property type="match status" value="1"/>
</dbReference>
<dbReference type="Proteomes" id="UP000824109">
    <property type="component" value="Unassembled WGS sequence"/>
</dbReference>
<feature type="transmembrane region" description="Helical" evidence="5">
    <location>
        <begin position="20"/>
        <end position="40"/>
    </location>
</feature>
<dbReference type="InterPro" id="IPR011990">
    <property type="entry name" value="TPR-like_helical_dom_sf"/>
</dbReference>
<name>A0A9D1SG22_9FIRM</name>
<dbReference type="InterPro" id="IPR039663">
    <property type="entry name" value="AIP/AIPL1/TTC9"/>
</dbReference>
<dbReference type="EMBL" id="DVNB01000109">
    <property type="protein sequence ID" value="HIU58283.1"/>
    <property type="molecule type" value="Genomic_DNA"/>
</dbReference>
<protein>
    <submittedName>
        <fullName evidence="6">Tetratricopeptide repeat protein</fullName>
    </submittedName>
</protein>
<evidence type="ECO:0000256" key="4">
    <source>
        <dbReference type="SAM" id="MobiDB-lite"/>
    </source>
</evidence>
<keyword evidence="2 3" id="KW-0802">TPR repeat</keyword>
<sequence length="290" mass="33893">MKWIYFILVAAALILAYRYSWVLGIAVSIVLVLYGIYYYLPQIYRVKGRQYFNEGNYHAAKRMFKKAVDTGHAKGDIRMEYSYILLRTGDIDEAEQVVNNMLCYKIKPEYRGRAIIQRCMCYYKKGNLDEAIEDGMELFNEGYRSIMLYGMLGFFKILKDPMSQDTFDFCLEAYDYADDDRDIRDNLLICYYNRGEYEKAKEISDKVLEKNPKFVEAWYHGAQVDYKLGNYEDALKKLDKTAECNRSFMTTIPELDIKKLREEIKATMRGKGIASPALDGPEQETEETSD</sequence>
<evidence type="ECO:0000313" key="6">
    <source>
        <dbReference type="EMBL" id="HIU58283.1"/>
    </source>
</evidence>
<dbReference type="PROSITE" id="PS50005">
    <property type="entry name" value="TPR"/>
    <property type="match status" value="1"/>
</dbReference>
<dbReference type="SUPFAM" id="SSF48452">
    <property type="entry name" value="TPR-like"/>
    <property type="match status" value="1"/>
</dbReference>
<evidence type="ECO:0000256" key="5">
    <source>
        <dbReference type="SAM" id="Phobius"/>
    </source>
</evidence>
<feature type="compositionally biased region" description="Acidic residues" evidence="4">
    <location>
        <begin position="281"/>
        <end position="290"/>
    </location>
</feature>
<evidence type="ECO:0000256" key="2">
    <source>
        <dbReference type="ARBA" id="ARBA00022803"/>
    </source>
</evidence>
<keyword evidence="5" id="KW-1133">Transmembrane helix</keyword>
<feature type="region of interest" description="Disordered" evidence="4">
    <location>
        <begin position="269"/>
        <end position="290"/>
    </location>
</feature>
<gene>
    <name evidence="6" type="ORF">IAA61_10815</name>
</gene>
<keyword evidence="1" id="KW-0677">Repeat</keyword>
<dbReference type="Pfam" id="PF12895">
    <property type="entry name" value="ANAPC3"/>
    <property type="match status" value="1"/>
</dbReference>
<evidence type="ECO:0000256" key="1">
    <source>
        <dbReference type="ARBA" id="ARBA00022737"/>
    </source>
</evidence>
<dbReference type="Gene3D" id="1.25.40.10">
    <property type="entry name" value="Tetratricopeptide repeat domain"/>
    <property type="match status" value="2"/>
</dbReference>
<reference evidence="6" key="1">
    <citation type="submission" date="2020-10" db="EMBL/GenBank/DDBJ databases">
        <authorList>
            <person name="Gilroy R."/>
        </authorList>
    </citation>
    <scope>NUCLEOTIDE SEQUENCE</scope>
    <source>
        <strain evidence="6">USAMLcec3-3695</strain>
    </source>
</reference>
<dbReference type="InterPro" id="IPR019734">
    <property type="entry name" value="TPR_rpt"/>
</dbReference>
<dbReference type="AlphaFoldDB" id="A0A9D1SG22"/>
<evidence type="ECO:0000313" key="7">
    <source>
        <dbReference type="Proteomes" id="UP000824109"/>
    </source>
</evidence>